<reference evidence="1" key="1">
    <citation type="journal article" date="2023" name="Mol. Phylogenet. Evol.">
        <title>Genome-scale phylogeny and comparative genomics of the fungal order Sordariales.</title>
        <authorList>
            <person name="Hensen N."/>
            <person name="Bonometti L."/>
            <person name="Westerberg I."/>
            <person name="Brannstrom I.O."/>
            <person name="Guillou S."/>
            <person name="Cros-Aarteil S."/>
            <person name="Calhoun S."/>
            <person name="Haridas S."/>
            <person name="Kuo A."/>
            <person name="Mondo S."/>
            <person name="Pangilinan J."/>
            <person name="Riley R."/>
            <person name="LaButti K."/>
            <person name="Andreopoulos B."/>
            <person name="Lipzen A."/>
            <person name="Chen C."/>
            <person name="Yan M."/>
            <person name="Daum C."/>
            <person name="Ng V."/>
            <person name="Clum A."/>
            <person name="Steindorff A."/>
            <person name="Ohm R.A."/>
            <person name="Martin F."/>
            <person name="Silar P."/>
            <person name="Natvig D.O."/>
            <person name="Lalanne C."/>
            <person name="Gautier V."/>
            <person name="Ament-Velasquez S.L."/>
            <person name="Kruys A."/>
            <person name="Hutchinson M.I."/>
            <person name="Powell A.J."/>
            <person name="Barry K."/>
            <person name="Miller A.N."/>
            <person name="Grigoriev I.V."/>
            <person name="Debuchy R."/>
            <person name="Gladieux P."/>
            <person name="Hiltunen Thoren M."/>
            <person name="Johannesson H."/>
        </authorList>
    </citation>
    <scope>NUCLEOTIDE SEQUENCE</scope>
    <source>
        <strain evidence="1">CBS 955.72</strain>
    </source>
</reference>
<comment type="caution">
    <text evidence="1">The sequence shown here is derived from an EMBL/GenBank/DDBJ whole genome shotgun (WGS) entry which is preliminary data.</text>
</comment>
<dbReference type="SUPFAM" id="SSF53474">
    <property type="entry name" value="alpha/beta-Hydrolases"/>
    <property type="match status" value="1"/>
</dbReference>
<dbReference type="Gene3D" id="3.40.50.1820">
    <property type="entry name" value="alpha/beta hydrolase"/>
    <property type="match status" value="1"/>
</dbReference>
<name>A0AAJ0HEG9_9PEZI</name>
<keyword evidence="1" id="KW-0378">Hydrolase</keyword>
<accession>A0AAJ0HEG9</accession>
<evidence type="ECO:0000313" key="2">
    <source>
        <dbReference type="Proteomes" id="UP001275084"/>
    </source>
</evidence>
<dbReference type="GO" id="GO:0016787">
    <property type="term" value="F:hydrolase activity"/>
    <property type="evidence" value="ECO:0007669"/>
    <property type="project" value="UniProtKB-KW"/>
</dbReference>
<protein>
    <submittedName>
        <fullName evidence="1">Alpha/beta hydrolase family-domain-containing protein</fullName>
    </submittedName>
</protein>
<gene>
    <name evidence="1" type="ORF">B0T25DRAFT_569970</name>
</gene>
<dbReference type="EMBL" id="JAUIQD010000005">
    <property type="protein sequence ID" value="KAK3349322.1"/>
    <property type="molecule type" value="Genomic_DNA"/>
</dbReference>
<proteinExistence type="predicted"/>
<evidence type="ECO:0000313" key="1">
    <source>
        <dbReference type="EMBL" id="KAK3349322.1"/>
    </source>
</evidence>
<dbReference type="InterPro" id="IPR029058">
    <property type="entry name" value="AB_hydrolase_fold"/>
</dbReference>
<dbReference type="Proteomes" id="UP001275084">
    <property type="component" value="Unassembled WGS sequence"/>
</dbReference>
<keyword evidence="2" id="KW-1185">Reference proteome</keyword>
<organism evidence="1 2">
    <name type="scientific">Lasiosphaeria hispida</name>
    <dbReference type="NCBI Taxonomy" id="260671"/>
    <lineage>
        <taxon>Eukaryota</taxon>
        <taxon>Fungi</taxon>
        <taxon>Dikarya</taxon>
        <taxon>Ascomycota</taxon>
        <taxon>Pezizomycotina</taxon>
        <taxon>Sordariomycetes</taxon>
        <taxon>Sordariomycetidae</taxon>
        <taxon>Sordariales</taxon>
        <taxon>Lasiosphaeriaceae</taxon>
        <taxon>Lasiosphaeria</taxon>
    </lineage>
</organism>
<sequence length="423" mass="46738">MTSTFEVKEHIIESQHIREYPNATAHSQEEVLYLSVKQYIPRNNPNPKLGDVTIIAAHANGFVKELYEPLWDDLLQLLNKRGVGVRGIWIADVAWQGQSGVINEPNLGNDPSWHDHARDLLHMVNHFRASMVRPLVGMGHSFGANTIVNLALLHPRLLSSLVLLDPVLSRFEKRGPAYGLLPAKNSAYRRDLWPSRDAATAAFARNKFYAAWDPRVLAAWNAHGLRATPTALYPSAPPGQVTLTTSKHMEAFTYYRPLAQARDPATGARVVDKSVLVDADPVVRGGDPAVFPFYRPEGSSAVERLPSLRPGTLWVFGGHSDVNPPEVRQEKMDLTGVGTGGSGGAAAGRVKEVTVAGFGHLVPMEATTVCAEHAAEFIAADLSVWRAEQAEFEAWARRPDREKQVLDDDWWRWLGPVKRGPKL</sequence>
<reference evidence="1" key="2">
    <citation type="submission" date="2023-06" db="EMBL/GenBank/DDBJ databases">
        <authorList>
            <consortium name="Lawrence Berkeley National Laboratory"/>
            <person name="Haridas S."/>
            <person name="Hensen N."/>
            <person name="Bonometti L."/>
            <person name="Westerberg I."/>
            <person name="Brannstrom I.O."/>
            <person name="Guillou S."/>
            <person name="Cros-Aarteil S."/>
            <person name="Calhoun S."/>
            <person name="Kuo A."/>
            <person name="Mondo S."/>
            <person name="Pangilinan J."/>
            <person name="Riley R."/>
            <person name="Labutti K."/>
            <person name="Andreopoulos B."/>
            <person name="Lipzen A."/>
            <person name="Chen C."/>
            <person name="Yanf M."/>
            <person name="Daum C."/>
            <person name="Ng V."/>
            <person name="Clum A."/>
            <person name="Steindorff A."/>
            <person name="Ohm R."/>
            <person name="Martin F."/>
            <person name="Silar P."/>
            <person name="Natvig D."/>
            <person name="Lalanne C."/>
            <person name="Gautier V."/>
            <person name="Ament-Velasquez S.L."/>
            <person name="Kruys A."/>
            <person name="Hutchinson M.I."/>
            <person name="Powell A.J."/>
            <person name="Barry K."/>
            <person name="Miller A.N."/>
            <person name="Grigoriev I.V."/>
            <person name="Debuchy R."/>
            <person name="Gladieux P."/>
            <person name="Thoren M.H."/>
            <person name="Johannesson H."/>
        </authorList>
    </citation>
    <scope>NUCLEOTIDE SEQUENCE</scope>
    <source>
        <strain evidence="1">CBS 955.72</strain>
    </source>
</reference>
<dbReference type="AlphaFoldDB" id="A0AAJ0HEG9"/>